<evidence type="ECO:0000313" key="1">
    <source>
        <dbReference type="EMBL" id="KAA1172797.1"/>
    </source>
</evidence>
<name>A0A5B0VDW4_9GAMM</name>
<gene>
    <name evidence="1" type="ORF">FWJ25_13365</name>
</gene>
<dbReference type="Proteomes" id="UP000323161">
    <property type="component" value="Unassembled WGS sequence"/>
</dbReference>
<keyword evidence="2" id="KW-1185">Reference proteome</keyword>
<dbReference type="EMBL" id="VTUU01000006">
    <property type="protein sequence ID" value="KAA1172797.1"/>
    <property type="molecule type" value="Genomic_DNA"/>
</dbReference>
<evidence type="ECO:0000313" key="2">
    <source>
        <dbReference type="Proteomes" id="UP000323161"/>
    </source>
</evidence>
<accession>A0A5B0VDW4</accession>
<sequence length="187" mass="20568">MKSDGVSAAFSLILEEIQAVESQLNQEGSAAFSKSQYDDAEAISSAGKKLKEFRSKLVKLQSAWSSGIDVKTRERVKIEPGYSIRPHSKSARTGIKVTLANGAVIQRETAAQTMAETIEYFGLENVRALRLTVNGVDLVSTLKHPKYGQVQVGKFFVCTHSNTKSKKKLLEDLSIKLNRPLKIEIIG</sequence>
<dbReference type="RefSeq" id="WP_149600757.1">
    <property type="nucleotide sequence ID" value="NZ_VTUU01000006.1"/>
</dbReference>
<comment type="caution">
    <text evidence="1">The sequence shown here is derived from an EMBL/GenBank/DDBJ whole genome shotgun (WGS) entry which is preliminary data.</text>
</comment>
<reference evidence="1 2" key="1">
    <citation type="submission" date="2019-08" db="EMBL/GenBank/DDBJ databases">
        <title>Marinobacter ZYF650 sp. nov., a marine bacterium isolated from seawater of the Mariana trench.</title>
        <authorList>
            <person name="Ahmad W."/>
        </authorList>
    </citation>
    <scope>NUCLEOTIDE SEQUENCE [LARGE SCALE GENOMIC DNA]</scope>
    <source>
        <strain evidence="1 2">ZYF650</strain>
    </source>
</reference>
<organism evidence="1 2">
    <name type="scientific">Marinobacter salinexigens</name>
    <dbReference type="NCBI Taxonomy" id="2919747"/>
    <lineage>
        <taxon>Bacteria</taxon>
        <taxon>Pseudomonadati</taxon>
        <taxon>Pseudomonadota</taxon>
        <taxon>Gammaproteobacteria</taxon>
        <taxon>Pseudomonadales</taxon>
        <taxon>Marinobacteraceae</taxon>
        <taxon>Marinobacter</taxon>
    </lineage>
</organism>
<proteinExistence type="predicted"/>
<dbReference type="AlphaFoldDB" id="A0A5B0VDW4"/>
<protein>
    <submittedName>
        <fullName evidence="1">Uncharacterized protein</fullName>
    </submittedName>
</protein>